<feature type="transmembrane region" description="Helical" evidence="1">
    <location>
        <begin position="39"/>
        <end position="60"/>
    </location>
</feature>
<organism evidence="2 3">
    <name type="scientific">Exophiala aquamarina CBS 119918</name>
    <dbReference type="NCBI Taxonomy" id="1182545"/>
    <lineage>
        <taxon>Eukaryota</taxon>
        <taxon>Fungi</taxon>
        <taxon>Dikarya</taxon>
        <taxon>Ascomycota</taxon>
        <taxon>Pezizomycotina</taxon>
        <taxon>Eurotiomycetes</taxon>
        <taxon>Chaetothyriomycetidae</taxon>
        <taxon>Chaetothyriales</taxon>
        <taxon>Herpotrichiellaceae</taxon>
        <taxon>Exophiala</taxon>
    </lineage>
</organism>
<dbReference type="HOGENOM" id="CLU_144225_0_0_1"/>
<evidence type="ECO:0000313" key="2">
    <source>
        <dbReference type="EMBL" id="KEF61432.1"/>
    </source>
</evidence>
<evidence type="ECO:0008006" key="4">
    <source>
        <dbReference type="Google" id="ProtNLM"/>
    </source>
</evidence>
<sequence>MSSSNSNSGTVKTWPRILLRLEGTTILGASLWGYHRTGLPWWVFAGCLLLPDIGMTGYLANTRAGAATYNSLHTSTPPILLLCAGWARDSKLLAGAALCWLAHIGMDRMAGYGLKYGTAFGHTHLGFIGGAAEKPVPLPEARETD</sequence>
<evidence type="ECO:0000256" key="1">
    <source>
        <dbReference type="SAM" id="Phobius"/>
    </source>
</evidence>
<keyword evidence="1" id="KW-0472">Membrane</keyword>
<dbReference type="AlphaFoldDB" id="A0A072PNX0"/>
<dbReference type="VEuPathDB" id="FungiDB:A1O9_02998"/>
<proteinExistence type="predicted"/>
<dbReference type="Proteomes" id="UP000027920">
    <property type="component" value="Unassembled WGS sequence"/>
</dbReference>
<keyword evidence="3" id="KW-1185">Reference proteome</keyword>
<reference evidence="2 3" key="1">
    <citation type="submission" date="2013-03" db="EMBL/GenBank/DDBJ databases">
        <title>The Genome Sequence of Exophiala aquamarina CBS 119918.</title>
        <authorList>
            <consortium name="The Broad Institute Genomics Platform"/>
            <person name="Cuomo C."/>
            <person name="de Hoog S."/>
            <person name="Gorbushina A."/>
            <person name="Walker B."/>
            <person name="Young S.K."/>
            <person name="Zeng Q."/>
            <person name="Gargeya S."/>
            <person name="Fitzgerald M."/>
            <person name="Haas B."/>
            <person name="Abouelleil A."/>
            <person name="Allen A.W."/>
            <person name="Alvarado L."/>
            <person name="Arachchi H.M."/>
            <person name="Berlin A.M."/>
            <person name="Chapman S.B."/>
            <person name="Gainer-Dewar J."/>
            <person name="Goldberg J."/>
            <person name="Griggs A."/>
            <person name="Gujja S."/>
            <person name="Hansen M."/>
            <person name="Howarth C."/>
            <person name="Imamovic A."/>
            <person name="Ireland A."/>
            <person name="Larimer J."/>
            <person name="McCowan C."/>
            <person name="Murphy C."/>
            <person name="Pearson M."/>
            <person name="Poon T.W."/>
            <person name="Priest M."/>
            <person name="Roberts A."/>
            <person name="Saif S."/>
            <person name="Shea T."/>
            <person name="Sisk P."/>
            <person name="Sykes S."/>
            <person name="Wortman J."/>
            <person name="Nusbaum C."/>
            <person name="Birren B."/>
        </authorList>
    </citation>
    <scope>NUCLEOTIDE SEQUENCE [LARGE SCALE GENOMIC DNA]</scope>
    <source>
        <strain evidence="2 3">CBS 119918</strain>
    </source>
</reference>
<evidence type="ECO:0000313" key="3">
    <source>
        <dbReference type="Proteomes" id="UP000027920"/>
    </source>
</evidence>
<dbReference type="GeneID" id="25277938"/>
<keyword evidence="1" id="KW-1133">Transmembrane helix</keyword>
<protein>
    <recommendedName>
        <fullName evidence="4">DUF4260 domain-containing protein</fullName>
    </recommendedName>
</protein>
<gene>
    <name evidence="2" type="ORF">A1O9_02998</name>
</gene>
<dbReference type="InterPro" id="IPR025356">
    <property type="entry name" value="DUF4260"/>
</dbReference>
<accession>A0A072PNX0</accession>
<dbReference type="RefSeq" id="XP_013264022.1">
    <property type="nucleotide sequence ID" value="XM_013408568.1"/>
</dbReference>
<dbReference type="Pfam" id="PF14079">
    <property type="entry name" value="DUF4260"/>
    <property type="match status" value="1"/>
</dbReference>
<comment type="caution">
    <text evidence="2">The sequence shown here is derived from an EMBL/GenBank/DDBJ whole genome shotgun (WGS) entry which is preliminary data.</text>
</comment>
<keyword evidence="1" id="KW-0812">Transmembrane</keyword>
<name>A0A072PNX0_9EURO</name>
<dbReference type="OrthoDB" id="4125791at2759"/>
<dbReference type="EMBL" id="AMGV01000002">
    <property type="protein sequence ID" value="KEF61432.1"/>
    <property type="molecule type" value="Genomic_DNA"/>
</dbReference>